<gene>
    <name evidence="4" type="ORF">FHU29_003692</name>
</gene>
<dbReference type="InterPro" id="IPR036291">
    <property type="entry name" value="NAD(P)-bd_dom_sf"/>
</dbReference>
<dbReference type="CDD" id="cd05233">
    <property type="entry name" value="SDR_c"/>
    <property type="match status" value="1"/>
</dbReference>
<name>A0A839RTJ6_9ACTN</name>
<sequence>MMRFKGKTALVTGAATGIGRAAVLRLAAEGAAVYAVDRNAEGLREVETAVIEAGAGQIITRAGDVSDEATVRSIVSDAAETLGGIDILANIAGIHKTTPLDGLSVSDFQQLISVNVMGTFLFCRETMPHLRKSRGVVVNIASTSATHAHPYMTAYAATKGAVLAFSLSLAAEVAQDGVRVVAISPGGVVTPLMTGVTFPEDVDSSFYGRIQPQLGFGDPAAIAGSIAYAASDDGAFLTGVELRVDGGSHV</sequence>
<comment type="similarity">
    <text evidence="1 3">Belongs to the short-chain dehydrogenases/reductases (SDR) family.</text>
</comment>
<comment type="caution">
    <text evidence="4">The sequence shown here is derived from an EMBL/GenBank/DDBJ whole genome shotgun (WGS) entry which is preliminary data.</text>
</comment>
<evidence type="ECO:0000313" key="4">
    <source>
        <dbReference type="EMBL" id="MBB3039223.1"/>
    </source>
</evidence>
<organism evidence="4 5">
    <name type="scientific">Hoyosella altamirensis</name>
    <dbReference type="NCBI Taxonomy" id="616997"/>
    <lineage>
        <taxon>Bacteria</taxon>
        <taxon>Bacillati</taxon>
        <taxon>Actinomycetota</taxon>
        <taxon>Actinomycetes</taxon>
        <taxon>Mycobacteriales</taxon>
        <taxon>Hoyosellaceae</taxon>
        <taxon>Hoyosella</taxon>
    </lineage>
</organism>
<dbReference type="SUPFAM" id="SSF51735">
    <property type="entry name" value="NAD(P)-binding Rossmann-fold domains"/>
    <property type="match status" value="1"/>
</dbReference>
<keyword evidence="2" id="KW-0560">Oxidoreductase</keyword>
<dbReference type="PRINTS" id="PR00081">
    <property type="entry name" value="GDHRDH"/>
</dbReference>
<keyword evidence="5" id="KW-1185">Reference proteome</keyword>
<dbReference type="FunFam" id="3.40.50.720:FF:000084">
    <property type="entry name" value="Short-chain dehydrogenase reductase"/>
    <property type="match status" value="1"/>
</dbReference>
<evidence type="ECO:0000256" key="1">
    <source>
        <dbReference type="ARBA" id="ARBA00006484"/>
    </source>
</evidence>
<evidence type="ECO:0000313" key="5">
    <source>
        <dbReference type="Proteomes" id="UP000567922"/>
    </source>
</evidence>
<protein>
    <submittedName>
        <fullName evidence="4">NAD(P)-dependent dehydrogenase (Short-subunit alcohol dehydrogenase family)</fullName>
    </submittedName>
</protein>
<dbReference type="EMBL" id="JACHWS010000003">
    <property type="protein sequence ID" value="MBB3039223.1"/>
    <property type="molecule type" value="Genomic_DNA"/>
</dbReference>
<dbReference type="Proteomes" id="UP000567922">
    <property type="component" value="Unassembled WGS sequence"/>
</dbReference>
<dbReference type="Pfam" id="PF00106">
    <property type="entry name" value="adh_short"/>
    <property type="match status" value="1"/>
</dbReference>
<dbReference type="AlphaFoldDB" id="A0A839RTJ6"/>
<evidence type="ECO:0000256" key="2">
    <source>
        <dbReference type="ARBA" id="ARBA00023002"/>
    </source>
</evidence>
<dbReference type="InterPro" id="IPR002347">
    <property type="entry name" value="SDR_fam"/>
</dbReference>
<proteinExistence type="inferred from homology"/>
<evidence type="ECO:0000256" key="3">
    <source>
        <dbReference type="RuleBase" id="RU000363"/>
    </source>
</evidence>
<dbReference type="PANTHER" id="PTHR43975:SF2">
    <property type="entry name" value="EG:BACR7A4.14 PROTEIN-RELATED"/>
    <property type="match status" value="1"/>
</dbReference>
<dbReference type="Gene3D" id="3.40.50.720">
    <property type="entry name" value="NAD(P)-binding Rossmann-like Domain"/>
    <property type="match status" value="1"/>
</dbReference>
<accession>A0A839RTJ6</accession>
<dbReference type="OrthoDB" id="7064009at2"/>
<dbReference type="PRINTS" id="PR00080">
    <property type="entry name" value="SDRFAMILY"/>
</dbReference>
<dbReference type="PROSITE" id="PS00061">
    <property type="entry name" value="ADH_SHORT"/>
    <property type="match status" value="1"/>
</dbReference>
<dbReference type="RefSeq" id="WP_064439446.1">
    <property type="nucleotide sequence ID" value="NZ_BDDI01000004.1"/>
</dbReference>
<dbReference type="InterPro" id="IPR020904">
    <property type="entry name" value="Sc_DH/Rdtase_CS"/>
</dbReference>
<dbReference type="PANTHER" id="PTHR43975">
    <property type="entry name" value="ZGC:101858"/>
    <property type="match status" value="1"/>
</dbReference>
<reference evidence="4 5" key="1">
    <citation type="submission" date="2020-08" db="EMBL/GenBank/DDBJ databases">
        <title>Sequencing the genomes of 1000 actinobacteria strains.</title>
        <authorList>
            <person name="Klenk H.-P."/>
        </authorList>
    </citation>
    <scope>NUCLEOTIDE SEQUENCE [LARGE SCALE GENOMIC DNA]</scope>
    <source>
        <strain evidence="4 5">DSM 45258</strain>
    </source>
</reference>
<dbReference type="GO" id="GO:0016491">
    <property type="term" value="F:oxidoreductase activity"/>
    <property type="evidence" value="ECO:0007669"/>
    <property type="project" value="UniProtKB-KW"/>
</dbReference>